<dbReference type="Proteomes" id="UP001164539">
    <property type="component" value="Chromosome 3"/>
</dbReference>
<comment type="caution">
    <text evidence="1">The sequence shown here is derived from an EMBL/GenBank/DDBJ whole genome shotgun (WGS) entry which is preliminary data.</text>
</comment>
<protein>
    <submittedName>
        <fullName evidence="1">NB-ARC domain-containing disease resistance protein</fullName>
    </submittedName>
</protein>
<reference evidence="1 2" key="1">
    <citation type="journal article" date="2023" name="Science">
        <title>Complex scaffold remodeling in plant triterpene biosynthesis.</title>
        <authorList>
            <person name="De La Pena R."/>
            <person name="Hodgson H."/>
            <person name="Liu J.C."/>
            <person name="Stephenson M.J."/>
            <person name="Martin A.C."/>
            <person name="Owen C."/>
            <person name="Harkess A."/>
            <person name="Leebens-Mack J."/>
            <person name="Jimenez L.E."/>
            <person name="Osbourn A."/>
            <person name="Sattely E.S."/>
        </authorList>
    </citation>
    <scope>NUCLEOTIDE SEQUENCE [LARGE SCALE GENOMIC DNA]</scope>
    <source>
        <strain evidence="2">cv. JPN11</strain>
        <tissue evidence="1">Leaf</tissue>
    </source>
</reference>
<organism evidence="1 2">
    <name type="scientific">Melia azedarach</name>
    <name type="common">Chinaberry tree</name>
    <dbReference type="NCBI Taxonomy" id="155640"/>
    <lineage>
        <taxon>Eukaryota</taxon>
        <taxon>Viridiplantae</taxon>
        <taxon>Streptophyta</taxon>
        <taxon>Embryophyta</taxon>
        <taxon>Tracheophyta</taxon>
        <taxon>Spermatophyta</taxon>
        <taxon>Magnoliopsida</taxon>
        <taxon>eudicotyledons</taxon>
        <taxon>Gunneridae</taxon>
        <taxon>Pentapetalae</taxon>
        <taxon>rosids</taxon>
        <taxon>malvids</taxon>
        <taxon>Sapindales</taxon>
        <taxon>Meliaceae</taxon>
        <taxon>Melia</taxon>
    </lineage>
</organism>
<accession>A0ACC1YKI7</accession>
<evidence type="ECO:0000313" key="2">
    <source>
        <dbReference type="Proteomes" id="UP001164539"/>
    </source>
</evidence>
<sequence length="346" mass="38943">MLLRIGKLTCLRRLCTFVVGKDNGSGLCELQSLVHLGGTLKISRLENVKDAGDAKIAEIHSKRSLKTLLLEWSSRVGSPRVSEIETSLLDMSKPHQNLNDLVIIRYGGTEFPICGAATVSKASFNKWNDWSKACGFSVPFPSLETCFVHMQEWENWIPRRPGQEAEGFPSLQELCLVSCTKLQGTLPKSVPSLEKLVIKKWEQLLVLVPSLPTVCKLEIRGCKKVVWGNTIDRSSVFLAGLFKQELPKLELLEISDVEELTYLWQNESGLQQDISSLHQQRLDHFPCRLRYLELSGCQRLVKLPKTLLNLGSITELQIINGESLLCFPEVALPSQLRTIRIMHAVR</sequence>
<proteinExistence type="predicted"/>
<dbReference type="EMBL" id="CM051396">
    <property type="protein sequence ID" value="KAJ4723707.1"/>
    <property type="molecule type" value="Genomic_DNA"/>
</dbReference>
<keyword evidence="2" id="KW-1185">Reference proteome</keyword>
<gene>
    <name evidence="1" type="ORF">OWV82_007043</name>
</gene>
<evidence type="ECO:0000313" key="1">
    <source>
        <dbReference type="EMBL" id="KAJ4723707.1"/>
    </source>
</evidence>
<name>A0ACC1YKI7_MELAZ</name>